<dbReference type="Proteomes" id="UP000053354">
    <property type="component" value="Chromosome"/>
</dbReference>
<keyword evidence="2" id="KW-1185">Reference proteome</keyword>
<protein>
    <recommendedName>
        <fullName evidence="3">DUF1140 domain-containing protein</fullName>
    </recommendedName>
</protein>
<dbReference type="EMBL" id="CP016540">
    <property type="protein sequence ID" value="ANU28434.1"/>
    <property type="molecule type" value="Genomic_DNA"/>
</dbReference>
<dbReference type="KEGG" id="pll:I858_015700"/>
<organism evidence="1 2">
    <name type="scientific">Planococcus versutus</name>
    <dbReference type="NCBI Taxonomy" id="1302659"/>
    <lineage>
        <taxon>Bacteria</taxon>
        <taxon>Bacillati</taxon>
        <taxon>Bacillota</taxon>
        <taxon>Bacilli</taxon>
        <taxon>Bacillales</taxon>
        <taxon>Caryophanaceae</taxon>
        <taxon>Planococcus</taxon>
    </lineage>
</organism>
<dbReference type="InterPro" id="IPR009520">
    <property type="entry name" value="DUF1140"/>
</dbReference>
<evidence type="ECO:0000313" key="1">
    <source>
        <dbReference type="EMBL" id="ANU28434.1"/>
    </source>
</evidence>
<accession>A0A1B1S5H0</accession>
<reference evidence="1" key="1">
    <citation type="submission" date="2016-10" db="EMBL/GenBank/DDBJ databases">
        <authorList>
            <person name="See-Too W.S."/>
        </authorList>
    </citation>
    <scope>NUCLEOTIDE SEQUENCE</scope>
    <source>
        <strain evidence="1">L10.15</strain>
    </source>
</reference>
<sequence length="113" mass="13139">MSQQTNFTKLYVDLILKKIVANIQSHQKKKDAAVTTSLATGETGQGVRSSRHWKASAAMDLHYSEIQKGFSQMRELDELTQWSSKLHQDRFKFLGDKYIKVLHEYLTEHKRID</sequence>
<evidence type="ECO:0000313" key="2">
    <source>
        <dbReference type="Proteomes" id="UP000053354"/>
    </source>
</evidence>
<gene>
    <name evidence="1" type="ORF">I858_015700</name>
</gene>
<dbReference type="Pfam" id="PF06600">
    <property type="entry name" value="DUF1140"/>
    <property type="match status" value="1"/>
</dbReference>
<name>A0A1B1S5H0_9BACL</name>
<dbReference type="OrthoDB" id="2242786at2"/>
<evidence type="ECO:0008006" key="3">
    <source>
        <dbReference type="Google" id="ProtNLM"/>
    </source>
</evidence>
<dbReference type="RefSeq" id="WP_065524780.1">
    <property type="nucleotide sequence ID" value="NZ_CP016540.2"/>
</dbReference>
<proteinExistence type="predicted"/>
<dbReference type="AlphaFoldDB" id="A0A1B1S5H0"/>
<dbReference type="STRING" id="1302659.I858_015700"/>